<evidence type="ECO:0000313" key="15">
    <source>
        <dbReference type="EMBL" id="QID84906.1"/>
    </source>
</evidence>
<comment type="function">
    <text evidence="10">Catalyzes the conversion of D-serine to pyruvate and ammonia. May play a role in D-serine detoxification.</text>
</comment>
<evidence type="ECO:0000256" key="7">
    <source>
        <dbReference type="ARBA" id="ARBA00022898"/>
    </source>
</evidence>
<evidence type="ECO:0000256" key="8">
    <source>
        <dbReference type="ARBA" id="ARBA00023239"/>
    </source>
</evidence>
<comment type="similarity">
    <text evidence="3">Belongs to the DSD1 family.</text>
</comment>
<dbReference type="EMBL" id="CP049004">
    <property type="protein sequence ID" value="QID84906.1"/>
    <property type="molecule type" value="Genomic_DNA"/>
</dbReference>
<feature type="domain" description="D-serine dehydratase-like" evidence="14">
    <location>
        <begin position="307"/>
        <end position="413"/>
    </location>
</feature>
<evidence type="ECO:0000256" key="6">
    <source>
        <dbReference type="ARBA" id="ARBA00022833"/>
    </source>
</evidence>
<dbReference type="FunFam" id="3.20.20.10:FF:000016">
    <property type="entry name" value="D-serine dehydratase"/>
    <property type="match status" value="1"/>
</dbReference>
<dbReference type="SUPFAM" id="SSF51419">
    <property type="entry name" value="PLP-binding barrel"/>
    <property type="match status" value="1"/>
</dbReference>
<keyword evidence="7" id="KW-0663">Pyridoxal phosphate</keyword>
<dbReference type="Proteomes" id="UP000501346">
    <property type="component" value="Chromosome SeVII-ScVII"/>
</dbReference>
<evidence type="ECO:0000256" key="5">
    <source>
        <dbReference type="ARBA" id="ARBA00022723"/>
    </source>
</evidence>
<keyword evidence="5" id="KW-0479">Metal-binding</keyword>
<dbReference type="Gene3D" id="3.20.20.10">
    <property type="entry name" value="Alanine racemase"/>
    <property type="match status" value="1"/>
</dbReference>
<proteinExistence type="inferred from homology"/>
<evidence type="ECO:0000256" key="1">
    <source>
        <dbReference type="ARBA" id="ARBA00001933"/>
    </source>
</evidence>
<dbReference type="PANTHER" id="PTHR28004:SF2">
    <property type="entry name" value="D-SERINE DEHYDRATASE"/>
    <property type="match status" value="1"/>
</dbReference>
<protein>
    <recommendedName>
        <fullName evidence="12">D-serine dehydratase</fullName>
        <ecNumber evidence="11">4.3.1.18</ecNumber>
    </recommendedName>
    <alternativeName>
        <fullName evidence="13">D-serine deaminase</fullName>
    </alternativeName>
</protein>
<dbReference type="AlphaFoldDB" id="A0A6C1E6C6"/>
<dbReference type="OrthoDB" id="20198at2759"/>
<dbReference type="GO" id="GO:0046872">
    <property type="term" value="F:metal ion binding"/>
    <property type="evidence" value="ECO:0007669"/>
    <property type="project" value="UniProtKB-KW"/>
</dbReference>
<dbReference type="Pfam" id="PF14031">
    <property type="entry name" value="D-ser_dehydrat"/>
    <property type="match status" value="1"/>
</dbReference>
<reference evidence="15 16" key="1">
    <citation type="journal article" date="2019" name="BMC Genomics">
        <title>Chromosome level assembly and comparative genome analysis confirm lager-brewing yeasts originated from a single hybridization.</title>
        <authorList>
            <person name="Salazar A.N."/>
            <person name="Gorter de Vries A.R."/>
            <person name="van den Broek M."/>
            <person name="Brouwers N."/>
            <person name="de la Torre Cortes P."/>
            <person name="Kuijpers N.G.A."/>
            <person name="Daran J.G."/>
            <person name="Abeel T."/>
        </authorList>
    </citation>
    <scope>NUCLEOTIDE SEQUENCE [LARGE SCALE GENOMIC DNA]</scope>
    <source>
        <strain evidence="15 16">CBS 1483</strain>
    </source>
</reference>
<dbReference type="EC" id="4.3.1.18" evidence="11"/>
<keyword evidence="6" id="KW-0862">Zinc</keyword>
<dbReference type="InterPro" id="IPR051466">
    <property type="entry name" value="D-amino_acid_metab_enzyme"/>
</dbReference>
<evidence type="ECO:0000256" key="13">
    <source>
        <dbReference type="ARBA" id="ARBA00075219"/>
    </source>
</evidence>
<keyword evidence="4" id="KW-0216">Detoxification</keyword>
<dbReference type="CDD" id="cd06817">
    <property type="entry name" value="PLPDE_III_DSD"/>
    <property type="match status" value="1"/>
</dbReference>
<evidence type="ECO:0000259" key="14">
    <source>
        <dbReference type="SMART" id="SM01119"/>
    </source>
</evidence>
<dbReference type="Gene3D" id="2.40.37.20">
    <property type="entry name" value="D-serine dehydratase-like domain"/>
    <property type="match status" value="1"/>
</dbReference>
<evidence type="ECO:0000256" key="9">
    <source>
        <dbReference type="ARBA" id="ARBA00051198"/>
    </source>
</evidence>
<dbReference type="GO" id="GO:0008721">
    <property type="term" value="F:D-serine ammonia-lyase activity"/>
    <property type="evidence" value="ECO:0007669"/>
    <property type="project" value="UniProtKB-EC"/>
</dbReference>
<dbReference type="FunFam" id="2.40.37.20:FF:000002">
    <property type="entry name" value="D-serine dehydratase"/>
    <property type="match status" value="1"/>
</dbReference>
<dbReference type="Pfam" id="PF01168">
    <property type="entry name" value="Ala_racemase_N"/>
    <property type="match status" value="1"/>
</dbReference>
<organism evidence="15 16">
    <name type="scientific">Saccharomyces pastorianus</name>
    <name type="common">Lager yeast</name>
    <name type="synonym">Saccharomyces cerevisiae x Saccharomyces eubayanus</name>
    <dbReference type="NCBI Taxonomy" id="27292"/>
    <lineage>
        <taxon>Eukaryota</taxon>
        <taxon>Fungi</taxon>
        <taxon>Dikarya</taxon>
        <taxon>Ascomycota</taxon>
        <taxon>Saccharomycotina</taxon>
        <taxon>Saccharomycetes</taxon>
        <taxon>Saccharomycetales</taxon>
        <taxon>Saccharomycetaceae</taxon>
        <taxon>Saccharomyces</taxon>
    </lineage>
</organism>
<dbReference type="InterPro" id="IPR029066">
    <property type="entry name" value="PLP-binding_barrel"/>
</dbReference>
<evidence type="ECO:0000313" key="16">
    <source>
        <dbReference type="Proteomes" id="UP000501346"/>
    </source>
</evidence>
<evidence type="ECO:0000256" key="3">
    <source>
        <dbReference type="ARBA" id="ARBA00005323"/>
    </source>
</evidence>
<evidence type="ECO:0000256" key="4">
    <source>
        <dbReference type="ARBA" id="ARBA00022575"/>
    </source>
</evidence>
<dbReference type="InterPro" id="IPR042208">
    <property type="entry name" value="D-ser_dehydrat-like_sf"/>
</dbReference>
<dbReference type="InterPro" id="IPR001608">
    <property type="entry name" value="Ala_racemase_N"/>
</dbReference>
<evidence type="ECO:0000256" key="10">
    <source>
        <dbReference type="ARBA" id="ARBA00055764"/>
    </source>
</evidence>
<dbReference type="InterPro" id="IPR026956">
    <property type="entry name" value="D-ser_dehydrat-like_dom"/>
</dbReference>
<comment type="cofactor">
    <cofactor evidence="1">
        <name>pyridoxal 5'-phosphate</name>
        <dbReference type="ChEBI" id="CHEBI:597326"/>
    </cofactor>
</comment>
<keyword evidence="16" id="KW-1185">Reference proteome</keyword>
<sequence>MSDVLSQYKGCSVRDLPTPNFVINEEKFDKNCTTMLNNVEKLSQECGVPIKFRAHVKTHKTAKGTLKQLGHGLPLAKRTTRAILVSTLKEAEELLNYQDRQCSDYIDDITYSLPCCVPEFIPLLSNLSRRVNNFQVFVDNIEHLENLKNFGRPASGKKWSVFIKVDMGTKRAGLAFDSPEFLSLLKKLTSSEIKEVIEPYGFYAHAGHSYSSTSINDTQNLLMEEVKAVNSAAKVLCSVDPQFDPSKLTLSVGATPTSNSLKLDNKSTLVKFVTTQLVSTLEIHCGNYCMYDLQQVATGCVQDHELSGFVLGTVLSSYPSRGELLSNTGVMCLTREASSIKGFGICADLEHVLKSESFSREWYVARVSQEHGILRPIRNWNETTALKLGSKIAVLPQHACITMGQFPYYFVVNSQGIVNDVWLPFQKW</sequence>
<evidence type="ECO:0000256" key="11">
    <source>
        <dbReference type="ARBA" id="ARBA00066349"/>
    </source>
</evidence>
<gene>
    <name evidence="15" type="primary">DSD1</name>
    <name evidence="15" type="ORF">GRS66_007444</name>
</gene>
<dbReference type="GO" id="GO:0009636">
    <property type="term" value="P:response to toxic substance"/>
    <property type="evidence" value="ECO:0007669"/>
    <property type="project" value="UniProtKB-KW"/>
</dbReference>
<evidence type="ECO:0000256" key="2">
    <source>
        <dbReference type="ARBA" id="ARBA00001947"/>
    </source>
</evidence>
<name>A0A6C1E6C6_SACPS</name>
<accession>A0A6C1E6C6</accession>
<evidence type="ECO:0000256" key="12">
    <source>
        <dbReference type="ARBA" id="ARBA00069616"/>
    </source>
</evidence>
<dbReference type="GO" id="GO:0036088">
    <property type="term" value="P:D-serine catabolic process"/>
    <property type="evidence" value="ECO:0007669"/>
    <property type="project" value="TreeGrafter"/>
</dbReference>
<comment type="cofactor">
    <cofactor evidence="2">
        <name>Zn(2+)</name>
        <dbReference type="ChEBI" id="CHEBI:29105"/>
    </cofactor>
</comment>
<dbReference type="PANTHER" id="PTHR28004">
    <property type="entry name" value="ZGC:162816-RELATED"/>
    <property type="match status" value="1"/>
</dbReference>
<keyword evidence="8 15" id="KW-0456">Lyase</keyword>
<comment type="catalytic activity">
    <reaction evidence="9">
        <text>D-serine = pyruvate + NH4(+)</text>
        <dbReference type="Rhea" id="RHEA:13977"/>
        <dbReference type="ChEBI" id="CHEBI:15361"/>
        <dbReference type="ChEBI" id="CHEBI:28938"/>
        <dbReference type="ChEBI" id="CHEBI:35247"/>
        <dbReference type="EC" id="4.3.1.18"/>
    </reaction>
    <physiologicalReaction direction="left-to-right" evidence="9">
        <dbReference type="Rhea" id="RHEA:13978"/>
    </physiologicalReaction>
</comment>
<dbReference type="SMART" id="SM01119">
    <property type="entry name" value="D-ser_dehydrat"/>
    <property type="match status" value="1"/>
</dbReference>